<dbReference type="Gramene" id="Mp5g24130.1">
    <property type="protein sequence ID" value="Mp5g24130.1.cds"/>
    <property type="gene ID" value="Mp5g24130"/>
</dbReference>
<keyword evidence="2" id="KW-0210">Decarboxylase</keyword>
<evidence type="ECO:0000256" key="1">
    <source>
        <dbReference type="ARBA" id="ARBA00009533"/>
    </source>
</evidence>
<dbReference type="PANTHER" id="PTHR46101:SF18">
    <property type="entry name" value="HISTIDINE DECARBOXYLASE"/>
    <property type="match status" value="1"/>
</dbReference>
<dbReference type="PANTHER" id="PTHR46101">
    <property type="match status" value="1"/>
</dbReference>
<organism evidence="3 4">
    <name type="scientific">Marchantia polymorpha</name>
    <name type="common">Common liverwort</name>
    <name type="synonym">Marchantia aquatica</name>
    <dbReference type="NCBI Taxonomy" id="3197"/>
    <lineage>
        <taxon>Eukaryota</taxon>
        <taxon>Viridiplantae</taxon>
        <taxon>Streptophyta</taxon>
        <taxon>Embryophyta</taxon>
        <taxon>Marchantiophyta</taxon>
        <taxon>Marchantiopsida</taxon>
        <taxon>Marchantiidae</taxon>
        <taxon>Marchantiales</taxon>
        <taxon>Marchantiaceae</taxon>
        <taxon>Marchantia</taxon>
    </lineage>
</organism>
<accession>A0A2R6XKK4</accession>
<dbReference type="InterPro" id="IPR015424">
    <property type="entry name" value="PyrdxlP-dep_Trfase"/>
</dbReference>
<dbReference type="AlphaFoldDB" id="A0A2R6XKK4"/>
<reference evidence="4" key="1">
    <citation type="journal article" date="2017" name="Cell">
        <title>Insights into land plant evolution garnered from the Marchantia polymorpha genome.</title>
        <authorList>
            <person name="Bowman J.L."/>
            <person name="Kohchi T."/>
            <person name="Yamato K.T."/>
            <person name="Jenkins J."/>
            <person name="Shu S."/>
            <person name="Ishizaki K."/>
            <person name="Yamaoka S."/>
            <person name="Nishihama R."/>
            <person name="Nakamura Y."/>
            <person name="Berger F."/>
            <person name="Adam C."/>
            <person name="Aki S.S."/>
            <person name="Althoff F."/>
            <person name="Araki T."/>
            <person name="Arteaga-Vazquez M.A."/>
            <person name="Balasubrmanian S."/>
            <person name="Barry K."/>
            <person name="Bauer D."/>
            <person name="Boehm C.R."/>
            <person name="Briginshaw L."/>
            <person name="Caballero-Perez J."/>
            <person name="Catarino B."/>
            <person name="Chen F."/>
            <person name="Chiyoda S."/>
            <person name="Chovatia M."/>
            <person name="Davies K.M."/>
            <person name="Delmans M."/>
            <person name="Demura T."/>
            <person name="Dierschke T."/>
            <person name="Dolan L."/>
            <person name="Dorantes-Acosta A.E."/>
            <person name="Eklund D.M."/>
            <person name="Florent S.N."/>
            <person name="Flores-Sandoval E."/>
            <person name="Fujiyama A."/>
            <person name="Fukuzawa H."/>
            <person name="Galik B."/>
            <person name="Grimanelli D."/>
            <person name="Grimwood J."/>
            <person name="Grossniklaus U."/>
            <person name="Hamada T."/>
            <person name="Haseloff J."/>
            <person name="Hetherington A.J."/>
            <person name="Higo A."/>
            <person name="Hirakawa Y."/>
            <person name="Hundley H.N."/>
            <person name="Ikeda Y."/>
            <person name="Inoue K."/>
            <person name="Inoue S.I."/>
            <person name="Ishida S."/>
            <person name="Jia Q."/>
            <person name="Kakita M."/>
            <person name="Kanazawa T."/>
            <person name="Kawai Y."/>
            <person name="Kawashima T."/>
            <person name="Kennedy M."/>
            <person name="Kinose K."/>
            <person name="Kinoshita T."/>
            <person name="Kohara Y."/>
            <person name="Koide E."/>
            <person name="Komatsu K."/>
            <person name="Kopischke S."/>
            <person name="Kubo M."/>
            <person name="Kyozuka J."/>
            <person name="Lagercrantz U."/>
            <person name="Lin S.S."/>
            <person name="Lindquist E."/>
            <person name="Lipzen A.M."/>
            <person name="Lu C.W."/>
            <person name="De Luna E."/>
            <person name="Martienssen R.A."/>
            <person name="Minamino N."/>
            <person name="Mizutani M."/>
            <person name="Mizutani M."/>
            <person name="Mochizuki N."/>
            <person name="Monte I."/>
            <person name="Mosher R."/>
            <person name="Nagasaki H."/>
            <person name="Nakagami H."/>
            <person name="Naramoto S."/>
            <person name="Nishitani K."/>
            <person name="Ohtani M."/>
            <person name="Okamoto T."/>
            <person name="Okumura M."/>
            <person name="Phillips J."/>
            <person name="Pollak B."/>
            <person name="Reinders A."/>
            <person name="Rovekamp M."/>
            <person name="Sano R."/>
            <person name="Sawa S."/>
            <person name="Schmid M.W."/>
            <person name="Shirakawa M."/>
            <person name="Solano R."/>
            <person name="Spunde A."/>
            <person name="Suetsugu N."/>
            <person name="Sugano S."/>
            <person name="Sugiyama A."/>
            <person name="Sun R."/>
            <person name="Suzuki Y."/>
            <person name="Takenaka M."/>
            <person name="Takezawa D."/>
            <person name="Tomogane H."/>
            <person name="Tsuzuki M."/>
            <person name="Ueda T."/>
            <person name="Umeda M."/>
            <person name="Ward J.M."/>
            <person name="Watanabe Y."/>
            <person name="Yazaki K."/>
            <person name="Yokoyama R."/>
            <person name="Yoshitake Y."/>
            <person name="Yotsui I."/>
            <person name="Zachgo S."/>
            <person name="Schmutz J."/>
        </authorList>
    </citation>
    <scope>NUCLEOTIDE SEQUENCE [LARGE SCALE GENOMIC DNA]</scope>
    <source>
        <strain evidence="4">Tak-1</strain>
    </source>
</reference>
<evidence type="ECO:0000313" key="4">
    <source>
        <dbReference type="Proteomes" id="UP000244005"/>
    </source>
</evidence>
<keyword evidence="4" id="KW-1185">Reference proteome</keyword>
<dbReference type="EMBL" id="KZ772682">
    <property type="protein sequence ID" value="PTQ46633.1"/>
    <property type="molecule type" value="Genomic_DNA"/>
</dbReference>
<gene>
    <name evidence="3" type="ORF">MARPO_0010s0043</name>
</gene>
<dbReference type="Proteomes" id="UP000244005">
    <property type="component" value="Unassembled WGS sequence"/>
</dbReference>
<keyword evidence="2" id="KW-0456">Lyase</keyword>
<dbReference type="Gene3D" id="3.40.640.10">
    <property type="entry name" value="Type I PLP-dependent aspartate aminotransferase-like (Major domain)"/>
    <property type="match status" value="1"/>
</dbReference>
<dbReference type="InterPro" id="IPR015421">
    <property type="entry name" value="PyrdxlP-dep_Trfase_major"/>
</dbReference>
<evidence type="ECO:0000256" key="2">
    <source>
        <dbReference type="ARBA" id="ARBA00022793"/>
    </source>
</evidence>
<proteinExistence type="inferred from homology"/>
<dbReference type="InterPro" id="IPR051151">
    <property type="entry name" value="Group_II_Decarboxylase"/>
</dbReference>
<sequence>MASSGAKVTVGICPKPPLHKPPNVGVELTGNGNFLTHPWKHPGEEYPHTPGLLGNLEEICDIVPLGNLRESSTKVSADNDRLLAKCEYELFKLQQPDGAKVPQERREKALEIARTYHDKVKSNFLGFQANMACSFSHLSHYLDTHVNNIGDPFATGSFLNQTKFMERAVLDYFAALWRADWPHDNYTQRKDPEDPNLMAKPQNPCSYWGFVLSMGCTEGTLYGMWNGRDYLAGKVMLIDEAPKGSTIKPEPRYFIADLAINTDSRQRSDAGASKTPLCFFSNDAHYSLKKTMVILNIKTYYDVATELGLKVPPEVATAEGQWPKQVPTNLDGTVNIDALAVLVEFFANLGYPALVCFNYGTTFKGAYDDIQGAANKLLPIFKKYNLLEVVRTYTDANGEKQEFARRGFWFHVDGALGAAYMPFLKMANANGMFQTDKPIPQFDFSMRGEEEFSDIELVFSIGMSGHKWIGAPVPTGVYMTKTKFQLKPPEKPEYIGTPDTTFAGSRSGLASVFLWDYLSRNSYNDLMVKAVYTEAIATKLFDKLVELDKKVVAGELHPNLPIAQSLWVQRSELSLGVIFRRPRDEIVEKYSLSKEEETKEDGLHLLVHAFAMEHVTYDRIDSLIVDLCQDDAFAVNDEAFSTLLHRFKLEW</sequence>
<dbReference type="SUPFAM" id="SSF53383">
    <property type="entry name" value="PLP-dependent transferases"/>
    <property type="match status" value="1"/>
</dbReference>
<name>A0A2R6XKK4_MARPO</name>
<dbReference type="GO" id="GO:0016831">
    <property type="term" value="F:carboxy-lyase activity"/>
    <property type="evidence" value="ECO:0007669"/>
    <property type="project" value="UniProtKB-KW"/>
</dbReference>
<dbReference type="OMA" id="HAFAMEH"/>
<comment type="similarity">
    <text evidence="1">Belongs to the group II decarboxylase family.</text>
</comment>
<evidence type="ECO:0000313" key="3">
    <source>
        <dbReference type="EMBL" id="PTQ46633.1"/>
    </source>
</evidence>
<dbReference type="OrthoDB" id="1857246at2759"/>
<protein>
    <submittedName>
        <fullName evidence="3">Uncharacterized protein</fullName>
    </submittedName>
</protein>